<dbReference type="CDD" id="cd00037">
    <property type="entry name" value="CLECT"/>
    <property type="match status" value="1"/>
</dbReference>
<dbReference type="Proteomes" id="UP001652625">
    <property type="component" value="Chromosome 15"/>
</dbReference>
<dbReference type="PROSITE" id="PS00010">
    <property type="entry name" value="ASX_HYDROXYL"/>
    <property type="match status" value="2"/>
</dbReference>
<keyword evidence="5" id="KW-0732">Signal</keyword>
<evidence type="ECO:0000256" key="10">
    <source>
        <dbReference type="ARBA" id="ARBA00023157"/>
    </source>
</evidence>
<dbReference type="Pfam" id="PF07645">
    <property type="entry name" value="EGF_CA"/>
    <property type="match status" value="6"/>
</dbReference>
<dbReference type="InterPro" id="IPR000742">
    <property type="entry name" value="EGF"/>
</dbReference>
<evidence type="ECO:0000256" key="8">
    <source>
        <dbReference type="ARBA" id="ARBA00022989"/>
    </source>
</evidence>
<dbReference type="SMART" id="SM00209">
    <property type="entry name" value="TSP1"/>
    <property type="match status" value="2"/>
</dbReference>
<dbReference type="SMART" id="SM00181">
    <property type="entry name" value="EGF"/>
    <property type="match status" value="5"/>
</dbReference>
<keyword evidence="6" id="KW-0430">Lectin</keyword>
<keyword evidence="7" id="KW-0677">Repeat</keyword>
<sequence length="638" mass="72803">MKLSVKNHSYWVSMIELISNLLFYKVEGLVYNGFNCTNGWLGYKSYCYLYETLESPTINWYEARLNCLNYKGNLLSIQDQAENDFIIYQLKITSSLNKRQWIGLNDIQKEDKFEWIDNATEKFLKWRPNEPNGKINENCVEIYSDGWNDLSCDTKLNGFFCKSRAQDIDECADYSKYCNWTNSDCKNIIGSYICLCQYGWILGEQNNSCVDINECSELSKYCNWTNSECKNIDGSYICSCKSGWILDEKKNNCIDINECSELSKYCNWTNSECANIDGSYICSCKSGWILDEKKNSCIDINECSELSKYCNWTNSECTNIDGSYICSCKSGWILDEKKNSCIDFDECANLIKLCNLTNSDCINNDGSYNCACKPGWILDKNNNKCIDIDECSSLIDNCSSTDSICINNIGSFNCIKGKWSTWSECSETCGFGYKYSVLNALGSEQSIKRSQLCMNFKCPVDGNWSNWINNKSCTDICKTCFIRKERHCNNPTPTDGGQDCFGINVQHSESDTICKVDGVWTEWSSWSLCNQPCQGGVKTRYRNCSNPVPKYGGLKCNGNDTNQYTCDSKKCNKIKINIGIVFTDEDYMLQYLNPSNLPTLELIDRVSNAIQNLYNKLNKTVSFQLILISLKDGEKVKP</sequence>
<dbReference type="InterPro" id="IPR016187">
    <property type="entry name" value="CTDL_fold"/>
</dbReference>
<dbReference type="GeneID" id="136091327"/>
<dbReference type="SUPFAM" id="SSF57184">
    <property type="entry name" value="Growth factor receptor domain"/>
    <property type="match status" value="1"/>
</dbReference>
<dbReference type="Gene3D" id="3.10.100.10">
    <property type="entry name" value="Mannose-Binding Protein A, subunit A"/>
    <property type="match status" value="1"/>
</dbReference>
<dbReference type="InterPro" id="IPR009030">
    <property type="entry name" value="Growth_fac_rcpt_cys_sf"/>
</dbReference>
<dbReference type="PROSITE" id="PS01187">
    <property type="entry name" value="EGF_CA"/>
    <property type="match status" value="1"/>
</dbReference>
<dbReference type="SUPFAM" id="SSF56436">
    <property type="entry name" value="C-type lectin-like"/>
    <property type="match status" value="1"/>
</dbReference>
<evidence type="ECO:0000256" key="6">
    <source>
        <dbReference type="ARBA" id="ARBA00022734"/>
    </source>
</evidence>
<evidence type="ECO:0000256" key="7">
    <source>
        <dbReference type="ARBA" id="ARBA00022737"/>
    </source>
</evidence>
<evidence type="ECO:0000256" key="1">
    <source>
        <dbReference type="ARBA" id="ARBA00004479"/>
    </source>
</evidence>
<evidence type="ECO:0000313" key="12">
    <source>
        <dbReference type="Proteomes" id="UP001652625"/>
    </source>
</evidence>
<dbReference type="InterPro" id="IPR036383">
    <property type="entry name" value="TSP1_rpt_sf"/>
</dbReference>
<evidence type="ECO:0000259" key="11">
    <source>
        <dbReference type="PROSITE" id="PS50041"/>
    </source>
</evidence>
<protein>
    <submittedName>
        <fullName evidence="13">Fibrillin-1-like isoform X1</fullName>
    </submittedName>
</protein>
<dbReference type="InterPro" id="IPR001881">
    <property type="entry name" value="EGF-like_Ca-bd_dom"/>
</dbReference>
<dbReference type="InterPro" id="IPR000152">
    <property type="entry name" value="EGF-type_Asp/Asn_hydroxyl_site"/>
</dbReference>
<dbReference type="InterPro" id="IPR000884">
    <property type="entry name" value="TSP1_rpt"/>
</dbReference>
<keyword evidence="2" id="KW-0245">EGF-like domain</keyword>
<dbReference type="Gene3D" id="2.10.25.10">
    <property type="entry name" value="Laminin"/>
    <property type="match status" value="6"/>
</dbReference>
<keyword evidence="4" id="KW-0812">Transmembrane</keyword>
<dbReference type="InterPro" id="IPR018097">
    <property type="entry name" value="EGF_Ca-bd_CS"/>
</dbReference>
<evidence type="ECO:0000256" key="4">
    <source>
        <dbReference type="ARBA" id="ARBA00022692"/>
    </source>
</evidence>
<accession>A0ABM4DJW9</accession>
<evidence type="ECO:0000256" key="3">
    <source>
        <dbReference type="ARBA" id="ARBA00022553"/>
    </source>
</evidence>
<keyword evidence="12" id="KW-1185">Reference proteome</keyword>
<evidence type="ECO:0000256" key="9">
    <source>
        <dbReference type="ARBA" id="ARBA00023136"/>
    </source>
</evidence>
<evidence type="ECO:0000313" key="13">
    <source>
        <dbReference type="RefSeq" id="XP_065674826.1"/>
    </source>
</evidence>
<dbReference type="Pfam" id="PF00059">
    <property type="entry name" value="Lectin_C"/>
    <property type="match status" value="1"/>
</dbReference>
<feature type="domain" description="C-type lectin" evidence="11">
    <location>
        <begin position="43"/>
        <end position="156"/>
    </location>
</feature>
<dbReference type="InterPro" id="IPR051505">
    <property type="entry name" value="C-type_lectin_domain"/>
</dbReference>
<reference evidence="13" key="1">
    <citation type="submission" date="2025-08" db="UniProtKB">
        <authorList>
            <consortium name="RefSeq"/>
        </authorList>
    </citation>
    <scope>IDENTIFICATION</scope>
</reference>
<dbReference type="InterPro" id="IPR016186">
    <property type="entry name" value="C-type_lectin-like/link_sf"/>
</dbReference>
<dbReference type="Gene3D" id="2.20.100.10">
    <property type="entry name" value="Thrombospondin type-1 (TSP1) repeat"/>
    <property type="match status" value="2"/>
</dbReference>
<dbReference type="SMART" id="SM00034">
    <property type="entry name" value="CLECT"/>
    <property type="match status" value="1"/>
</dbReference>
<proteinExistence type="predicted"/>
<organism evidence="12 13">
    <name type="scientific">Hydra vulgaris</name>
    <name type="common">Hydra</name>
    <name type="synonym">Hydra attenuata</name>
    <dbReference type="NCBI Taxonomy" id="6087"/>
    <lineage>
        <taxon>Eukaryota</taxon>
        <taxon>Metazoa</taxon>
        <taxon>Cnidaria</taxon>
        <taxon>Hydrozoa</taxon>
        <taxon>Hydroidolina</taxon>
        <taxon>Anthoathecata</taxon>
        <taxon>Aplanulata</taxon>
        <taxon>Hydridae</taxon>
        <taxon>Hydra</taxon>
    </lineage>
</organism>
<dbReference type="SUPFAM" id="SSF82895">
    <property type="entry name" value="TSP-1 type 1 repeat"/>
    <property type="match status" value="2"/>
</dbReference>
<dbReference type="PROSITE" id="PS01186">
    <property type="entry name" value="EGF_2"/>
    <property type="match status" value="4"/>
</dbReference>
<gene>
    <name evidence="13" type="primary">LOC136091327</name>
</gene>
<dbReference type="SUPFAM" id="SSF57196">
    <property type="entry name" value="EGF/Laminin"/>
    <property type="match status" value="2"/>
</dbReference>
<keyword evidence="8" id="KW-1133">Transmembrane helix</keyword>
<keyword evidence="9" id="KW-0472">Membrane</keyword>
<dbReference type="PANTHER" id="PTHR14789">
    <property type="entry name" value="CHONDROLECTIN VARIANT CHODLFDELTAE"/>
    <property type="match status" value="1"/>
</dbReference>
<evidence type="ECO:0000256" key="2">
    <source>
        <dbReference type="ARBA" id="ARBA00022536"/>
    </source>
</evidence>
<evidence type="ECO:0000256" key="5">
    <source>
        <dbReference type="ARBA" id="ARBA00022729"/>
    </source>
</evidence>
<dbReference type="Pfam" id="PF00090">
    <property type="entry name" value="TSP_1"/>
    <property type="match status" value="2"/>
</dbReference>
<dbReference type="SMART" id="SM00179">
    <property type="entry name" value="EGF_CA"/>
    <property type="match status" value="6"/>
</dbReference>
<dbReference type="PROSITE" id="PS50041">
    <property type="entry name" value="C_TYPE_LECTIN_2"/>
    <property type="match status" value="1"/>
</dbReference>
<dbReference type="PROSITE" id="PS50092">
    <property type="entry name" value="TSP1"/>
    <property type="match status" value="2"/>
</dbReference>
<dbReference type="InterPro" id="IPR049883">
    <property type="entry name" value="NOTCH1_EGF-like"/>
</dbReference>
<name>A0ABM4DJW9_HYDVU</name>
<keyword evidence="3" id="KW-0597">Phosphoprotein</keyword>
<dbReference type="InterPro" id="IPR001304">
    <property type="entry name" value="C-type_lectin-like"/>
</dbReference>
<dbReference type="RefSeq" id="XP_065674826.1">
    <property type="nucleotide sequence ID" value="XM_065818754.1"/>
</dbReference>
<comment type="subcellular location">
    <subcellularLocation>
        <location evidence="1">Membrane</location>
        <topology evidence="1">Single-pass type I membrane protein</topology>
    </subcellularLocation>
</comment>
<keyword evidence="10" id="KW-1015">Disulfide bond</keyword>